<dbReference type="GO" id="GO:0003677">
    <property type="term" value="F:DNA binding"/>
    <property type="evidence" value="ECO:0007669"/>
    <property type="project" value="UniProtKB-KW"/>
</dbReference>
<dbReference type="Gene3D" id="3.90.1530.30">
    <property type="match status" value="1"/>
</dbReference>
<dbReference type="InterPro" id="IPR041468">
    <property type="entry name" value="HTH_ParB/Spo0J"/>
</dbReference>
<organism evidence="6">
    <name type="scientific">hydrothermal vent metagenome</name>
    <dbReference type="NCBI Taxonomy" id="652676"/>
    <lineage>
        <taxon>unclassified sequences</taxon>
        <taxon>metagenomes</taxon>
        <taxon>ecological metagenomes</taxon>
    </lineage>
</organism>
<dbReference type="GO" id="GO:0045881">
    <property type="term" value="P:positive regulation of sporulation resulting in formation of a cellular spore"/>
    <property type="evidence" value="ECO:0007669"/>
    <property type="project" value="TreeGrafter"/>
</dbReference>
<keyword evidence="2" id="KW-0159">Chromosome partition</keyword>
<dbReference type="SUPFAM" id="SSF110849">
    <property type="entry name" value="ParB/Sulfiredoxin"/>
    <property type="match status" value="1"/>
</dbReference>
<evidence type="ECO:0000256" key="4">
    <source>
        <dbReference type="SAM" id="MobiDB-lite"/>
    </source>
</evidence>
<dbReference type="EMBL" id="UOGL01000157">
    <property type="protein sequence ID" value="VAX38011.1"/>
    <property type="molecule type" value="Genomic_DNA"/>
</dbReference>
<dbReference type="SMART" id="SM00470">
    <property type="entry name" value="ParB"/>
    <property type="match status" value="1"/>
</dbReference>
<sequence>MTTQGSETTPIRRLGRGLNALLGGSEESSGVTLPIKNAEVAPNQNEIHVELIERNPYQPRLEFAEDSLEELASSLKIHGLLQPLLVRPHNGQYQLIAGERRLIAAKRAGIETVPCRVMELEDKQVCEVAIEENMKRKDLSVLEKAQAFKNYIDQFGSSIEELAKQLSMNRSTVSNILRLLDLSDVTKKALSEEKISKGHARAILSLEEADQNQICQRIQKESLTVRQVEEEVRSLLRDEPATIPFQATDESTTETGSVSTQNRENEEEQDVVEDSGMTNHLKSLCEQLQNKLGTTVHIKLNSKESGKIVIDFKSNPEFERIVGQLRRAA</sequence>
<comment type="similarity">
    <text evidence="1">Belongs to the ParB family.</text>
</comment>
<dbReference type="FunFam" id="3.90.1530.30:FF:000001">
    <property type="entry name" value="Chromosome partitioning protein ParB"/>
    <property type="match status" value="1"/>
</dbReference>
<protein>
    <submittedName>
        <fullName evidence="6">Chromosome (Plasmid) partitioning protein ParB</fullName>
    </submittedName>
</protein>
<dbReference type="PANTHER" id="PTHR33375">
    <property type="entry name" value="CHROMOSOME-PARTITIONING PROTEIN PARB-RELATED"/>
    <property type="match status" value="1"/>
</dbReference>
<feature type="domain" description="ParB-like N-terminal" evidence="5">
    <location>
        <begin position="45"/>
        <end position="134"/>
    </location>
</feature>
<keyword evidence="3" id="KW-0238">DNA-binding</keyword>
<evidence type="ECO:0000256" key="2">
    <source>
        <dbReference type="ARBA" id="ARBA00022829"/>
    </source>
</evidence>
<dbReference type="Pfam" id="PF02195">
    <property type="entry name" value="ParB_N"/>
    <property type="match status" value="1"/>
</dbReference>
<dbReference type="NCBIfam" id="TIGR00180">
    <property type="entry name" value="parB_part"/>
    <property type="match status" value="1"/>
</dbReference>
<dbReference type="InterPro" id="IPR036086">
    <property type="entry name" value="ParB/Sulfiredoxin_sf"/>
</dbReference>
<evidence type="ECO:0000256" key="3">
    <source>
        <dbReference type="ARBA" id="ARBA00023125"/>
    </source>
</evidence>
<accession>A0A3B1DGJ3</accession>
<reference evidence="6" key="1">
    <citation type="submission" date="2018-06" db="EMBL/GenBank/DDBJ databases">
        <authorList>
            <person name="Zhirakovskaya E."/>
        </authorList>
    </citation>
    <scope>NUCLEOTIDE SEQUENCE</scope>
</reference>
<dbReference type="Pfam" id="PF17762">
    <property type="entry name" value="HTH_ParB"/>
    <property type="match status" value="1"/>
</dbReference>
<evidence type="ECO:0000259" key="5">
    <source>
        <dbReference type="SMART" id="SM00470"/>
    </source>
</evidence>
<feature type="region of interest" description="Disordered" evidence="4">
    <location>
        <begin position="239"/>
        <end position="275"/>
    </location>
</feature>
<dbReference type="Gene3D" id="1.10.10.2830">
    <property type="match status" value="1"/>
</dbReference>
<dbReference type="InterPro" id="IPR003115">
    <property type="entry name" value="ParB_N"/>
</dbReference>
<dbReference type="Pfam" id="PF23552">
    <property type="entry name" value="ParB_C"/>
    <property type="match status" value="1"/>
</dbReference>
<dbReference type="PANTHER" id="PTHR33375:SF1">
    <property type="entry name" value="CHROMOSOME-PARTITIONING PROTEIN PARB-RELATED"/>
    <property type="match status" value="1"/>
</dbReference>
<dbReference type="AlphaFoldDB" id="A0A3B1DGJ3"/>
<dbReference type="SUPFAM" id="SSF109709">
    <property type="entry name" value="KorB DNA-binding domain-like"/>
    <property type="match status" value="1"/>
</dbReference>
<dbReference type="InterPro" id="IPR050336">
    <property type="entry name" value="Chromosome_partition/occlusion"/>
</dbReference>
<evidence type="ECO:0000313" key="6">
    <source>
        <dbReference type="EMBL" id="VAX38011.1"/>
    </source>
</evidence>
<dbReference type="InterPro" id="IPR057240">
    <property type="entry name" value="ParB_dimer_C"/>
</dbReference>
<dbReference type="CDD" id="cd16393">
    <property type="entry name" value="SPO0J_N"/>
    <property type="match status" value="1"/>
</dbReference>
<dbReference type="InterPro" id="IPR004437">
    <property type="entry name" value="ParB/RepB/Spo0J"/>
</dbReference>
<proteinExistence type="inferred from homology"/>
<dbReference type="GO" id="GO:0005694">
    <property type="term" value="C:chromosome"/>
    <property type="evidence" value="ECO:0007669"/>
    <property type="project" value="TreeGrafter"/>
</dbReference>
<name>A0A3B1DGJ3_9ZZZZ</name>
<dbReference type="FunFam" id="1.10.10.2830:FF:000001">
    <property type="entry name" value="Chromosome partitioning protein ParB"/>
    <property type="match status" value="1"/>
</dbReference>
<gene>
    <name evidence="6" type="ORF">MNBD_PLANCTO02-1045</name>
</gene>
<feature type="compositionally biased region" description="Polar residues" evidence="4">
    <location>
        <begin position="248"/>
        <end position="262"/>
    </location>
</feature>
<dbReference type="GO" id="GO:0007059">
    <property type="term" value="P:chromosome segregation"/>
    <property type="evidence" value="ECO:0007669"/>
    <property type="project" value="UniProtKB-KW"/>
</dbReference>
<evidence type="ECO:0000256" key="1">
    <source>
        <dbReference type="ARBA" id="ARBA00006295"/>
    </source>
</evidence>